<reference evidence="2" key="1">
    <citation type="submission" date="2016-04" db="EMBL/GenBank/DDBJ databases">
        <authorList>
            <person name="Evans L.H."/>
            <person name="Alamgir A."/>
            <person name="Owens N."/>
            <person name="Weber N.D."/>
            <person name="Virtaneva K."/>
            <person name="Barbian K."/>
            <person name="Babar A."/>
            <person name="Rosenke K."/>
        </authorList>
    </citation>
    <scope>NUCLEOTIDE SEQUENCE</scope>
    <source>
        <strain evidence="1">86-2</strain>
        <strain evidence="2">92-3</strain>
    </source>
</reference>
<proteinExistence type="predicted"/>
<evidence type="ECO:0000313" key="2">
    <source>
        <dbReference type="EMBL" id="SBV68283.1"/>
    </source>
</evidence>
<accession>A0A212INF3</accession>
<dbReference type="RefSeq" id="WP_181635562.1">
    <property type="nucleotide sequence ID" value="NZ_LT598669.1"/>
</dbReference>
<dbReference type="EMBL" id="FLUA01000027">
    <property type="protein sequence ID" value="SBV63334.1"/>
    <property type="molecule type" value="Genomic_DNA"/>
</dbReference>
<dbReference type="EMBL" id="FLUB01000020">
    <property type="protein sequence ID" value="SBV68283.1"/>
    <property type="molecule type" value="Genomic_DNA"/>
</dbReference>
<name>A0A212INF3_9ENTR</name>
<organism evidence="2">
    <name type="scientific">uncultured Citrobacter sp</name>
    <dbReference type="NCBI Taxonomy" id="200446"/>
    <lineage>
        <taxon>Bacteria</taxon>
        <taxon>Pseudomonadati</taxon>
        <taxon>Pseudomonadota</taxon>
        <taxon>Gammaproteobacteria</taxon>
        <taxon>Enterobacterales</taxon>
        <taxon>Enterobacteriaceae</taxon>
        <taxon>Citrobacter</taxon>
        <taxon>environmental samples</taxon>
    </lineage>
</organism>
<sequence length="150" mass="16123">MGRGLDELVKRVQEMGRLKAEVGWMDTAKYPDGTPVALVAQTQEYGSPSRHIPPRPFVRPTVAAEKGIWSRQMGIGVRSVASGARSAEQVFVAIGELAAGDVRMTITQISSPPLEDSTQYARAARGLEPEKPLQATGLMLASCTSIVKET</sequence>
<evidence type="ECO:0000313" key="1">
    <source>
        <dbReference type="EMBL" id="SBV63334.1"/>
    </source>
</evidence>
<dbReference type="AlphaFoldDB" id="A0A212INF3"/>
<protein>
    <submittedName>
        <fullName evidence="2">Phage protein</fullName>
    </submittedName>
</protein>
<gene>
    <name evidence="1" type="ORF">KL86CIT2_30009</name>
    <name evidence="2" type="ORF">KM92CIT3_80808</name>
</gene>